<dbReference type="PANTHER" id="PTHR45749">
    <property type="match status" value="1"/>
</dbReference>
<evidence type="ECO:0000313" key="3">
    <source>
        <dbReference type="Proteomes" id="UP000478052"/>
    </source>
</evidence>
<protein>
    <submittedName>
        <fullName evidence="2">Zinc finger MYM-type protein 1-like</fullName>
    </submittedName>
</protein>
<dbReference type="InterPro" id="IPR025398">
    <property type="entry name" value="DUF4371"/>
</dbReference>
<organism evidence="2 3">
    <name type="scientific">Aphis craccivora</name>
    <name type="common">Cowpea aphid</name>
    <dbReference type="NCBI Taxonomy" id="307492"/>
    <lineage>
        <taxon>Eukaryota</taxon>
        <taxon>Metazoa</taxon>
        <taxon>Ecdysozoa</taxon>
        <taxon>Arthropoda</taxon>
        <taxon>Hexapoda</taxon>
        <taxon>Insecta</taxon>
        <taxon>Pterygota</taxon>
        <taxon>Neoptera</taxon>
        <taxon>Paraneoptera</taxon>
        <taxon>Hemiptera</taxon>
        <taxon>Sternorrhyncha</taxon>
        <taxon>Aphidomorpha</taxon>
        <taxon>Aphidoidea</taxon>
        <taxon>Aphididae</taxon>
        <taxon>Aphidini</taxon>
        <taxon>Aphis</taxon>
        <taxon>Aphis</taxon>
    </lineage>
</organism>
<name>A0A6G0VV45_APHCR</name>
<dbReference type="OrthoDB" id="6610873at2759"/>
<keyword evidence="3" id="KW-1185">Reference proteome</keyword>
<comment type="caution">
    <text evidence="2">The sequence shown here is derived from an EMBL/GenBank/DDBJ whole genome shotgun (WGS) entry which is preliminary data.</text>
</comment>
<reference evidence="2 3" key="1">
    <citation type="submission" date="2019-08" db="EMBL/GenBank/DDBJ databases">
        <title>Whole genome of Aphis craccivora.</title>
        <authorList>
            <person name="Voronova N.V."/>
            <person name="Shulinski R.S."/>
            <person name="Bandarenka Y.V."/>
            <person name="Zhorov D.G."/>
            <person name="Warner D."/>
        </authorList>
    </citation>
    <scope>NUCLEOTIDE SEQUENCE [LARGE SCALE GENOMIC DNA]</scope>
    <source>
        <strain evidence="2">180601</strain>
        <tissue evidence="2">Whole Body</tissue>
    </source>
</reference>
<dbReference type="Pfam" id="PF14291">
    <property type="entry name" value="DUF4371"/>
    <property type="match status" value="1"/>
</dbReference>
<feature type="domain" description="DUF4371" evidence="1">
    <location>
        <begin position="37"/>
        <end position="190"/>
    </location>
</feature>
<evidence type="ECO:0000313" key="2">
    <source>
        <dbReference type="EMBL" id="KAF0710791.1"/>
    </source>
</evidence>
<feature type="non-terminal residue" evidence="2">
    <location>
        <position position="1"/>
    </location>
</feature>
<proteinExistence type="predicted"/>
<dbReference type="AlphaFoldDB" id="A0A6G0VV45"/>
<sequence length="281" mass="32218">NYHRVDSGLSYYHHRHLTCVAKWLGHKNTETIGSVHTQLSTQHKLEVEANKSYIKTLIDITLYLSCQGLPFRGHDESTDSLNEGNFKESCQLMSKYVPEFSVKFLQTTNYTSSLVQNSIIEMCAKNVRDQIISEVRDGVFGLMCDEARCCKEEQMVLCIRYCKGLDIVEKFIGFINCSEIQNAHSLCEYILKYSKECGLNLNAKLVARCRCRCLKTATLGNAANVIKSVIKSFEDLKSPVAFSQMWKIILQFCEDHDLTIEKLMQNNKRKRLQPKNLSSYV</sequence>
<dbReference type="Proteomes" id="UP000478052">
    <property type="component" value="Unassembled WGS sequence"/>
</dbReference>
<evidence type="ECO:0000259" key="1">
    <source>
        <dbReference type="Pfam" id="PF14291"/>
    </source>
</evidence>
<dbReference type="EMBL" id="VUJU01011530">
    <property type="protein sequence ID" value="KAF0710791.1"/>
    <property type="molecule type" value="Genomic_DNA"/>
</dbReference>
<dbReference type="PANTHER" id="PTHR45749:SF37">
    <property type="entry name" value="OS05G0311600 PROTEIN"/>
    <property type="match status" value="1"/>
</dbReference>
<gene>
    <name evidence="2" type="ORF">FWK35_00030411</name>
</gene>
<accession>A0A6G0VV45</accession>